<proteinExistence type="predicted"/>
<protein>
    <recommendedName>
        <fullName evidence="2">Bro-N domain-containing protein</fullName>
    </recommendedName>
</protein>
<dbReference type="PANTHER" id="PTHR36180">
    <property type="entry name" value="DNA-BINDING PROTEIN-RELATED-RELATED"/>
    <property type="match status" value="1"/>
</dbReference>
<dbReference type="PANTHER" id="PTHR36180:SF2">
    <property type="entry name" value="BRO FAMILY PROTEIN"/>
    <property type="match status" value="1"/>
</dbReference>
<reference evidence="4" key="1">
    <citation type="submission" date="2016-10" db="EMBL/GenBank/DDBJ databases">
        <authorList>
            <person name="Varghese N."/>
            <person name="Submissions S."/>
        </authorList>
    </citation>
    <scope>NUCLEOTIDE SEQUENCE [LARGE SCALE GENOMIC DNA]</scope>
    <source>
        <strain evidence="4">DSM 13234</strain>
    </source>
</reference>
<dbReference type="EMBL" id="FNWO01000012">
    <property type="protein sequence ID" value="SEH52297.1"/>
    <property type="molecule type" value="Genomic_DNA"/>
</dbReference>
<keyword evidence="4" id="KW-1185">Reference proteome</keyword>
<dbReference type="GO" id="GO:0003677">
    <property type="term" value="F:DNA binding"/>
    <property type="evidence" value="ECO:0007669"/>
    <property type="project" value="InterPro"/>
</dbReference>
<dbReference type="OrthoDB" id="9808959at2"/>
<feature type="region of interest" description="Disordered" evidence="1">
    <location>
        <begin position="168"/>
        <end position="197"/>
    </location>
</feature>
<feature type="domain" description="Bro-N" evidence="2">
    <location>
        <begin position="203"/>
        <end position="308"/>
    </location>
</feature>
<evidence type="ECO:0000313" key="4">
    <source>
        <dbReference type="Proteomes" id="UP000182983"/>
    </source>
</evidence>
<dbReference type="SMART" id="SM01040">
    <property type="entry name" value="Bro-N"/>
    <property type="match status" value="1"/>
</dbReference>
<dbReference type="Pfam" id="PF02498">
    <property type="entry name" value="Bro-N"/>
    <property type="match status" value="1"/>
</dbReference>
<organism evidence="3 4">
    <name type="scientific">Magnetospirillum fulvum</name>
    <name type="common">Rhodospirillum fulvum</name>
    <dbReference type="NCBI Taxonomy" id="1082"/>
    <lineage>
        <taxon>Bacteria</taxon>
        <taxon>Pseudomonadati</taxon>
        <taxon>Pseudomonadota</taxon>
        <taxon>Alphaproteobacteria</taxon>
        <taxon>Rhodospirillales</taxon>
        <taxon>Rhodospirillaceae</taxon>
        <taxon>Magnetospirillum</taxon>
    </lineage>
</organism>
<dbReference type="Proteomes" id="UP000182983">
    <property type="component" value="Unassembled WGS sequence"/>
</dbReference>
<evidence type="ECO:0000259" key="2">
    <source>
        <dbReference type="PROSITE" id="PS51750"/>
    </source>
</evidence>
<evidence type="ECO:0000313" key="3">
    <source>
        <dbReference type="EMBL" id="SEH52297.1"/>
    </source>
</evidence>
<gene>
    <name evidence="3" type="ORF">SAMN04244559_02782</name>
</gene>
<dbReference type="AlphaFoldDB" id="A0A1H6J0L3"/>
<dbReference type="Pfam" id="PF03374">
    <property type="entry name" value="ANT"/>
    <property type="match status" value="1"/>
</dbReference>
<dbReference type="Pfam" id="PF11300">
    <property type="entry name" value="DUF3102"/>
    <property type="match status" value="1"/>
</dbReference>
<name>A0A1H6J0L3_MAGFU</name>
<dbReference type="InterPro" id="IPR021451">
    <property type="entry name" value="DUF3102"/>
</dbReference>
<dbReference type="PROSITE" id="PS51750">
    <property type="entry name" value="BRO_N"/>
    <property type="match status" value="1"/>
</dbReference>
<accession>A0A1H6J0L3</accession>
<evidence type="ECO:0000256" key="1">
    <source>
        <dbReference type="SAM" id="MobiDB-lite"/>
    </source>
</evidence>
<sequence>MVFTPYHLHFIFHRRPNKGGVNRKGEGGPNVRSSVSGYLFVPTIRPLDRLARCINEQQAQIEANARNMLFFAKVAGELLIEVKKQLPHGQFKAWIEVNTKVSYRQAAKYMQIAKSAPQGTFDPGMGINAFLEQYAQERPTASPKSNLPTFTEYAAEYALKIATRPLDGSEKMTTPAHPRPASPHPTATRDATRGRHERNLTMNTELNTFTFKTHNVRTVTIEGEPWFVAKDVFDALGYPYCSHGQVIGKLEGEGVSLHPIQGSRRSYPMTIINEPGLYKIILRSDKPQAKPFQDWVTKEVLPAIRKTGSYSLQEGQAMPLPSSMAEVLRGYAKALLDLATSEEEKANLSAQVERLTPKAKFVDELIDREDEMTMKEAAGLLKTGEQTLRFALKDAKVLFREQGTGPYMPYAEYVKAGYFRVSRKLHGPNVQRIAKLAEVSPS</sequence>
<dbReference type="InterPro" id="IPR003497">
    <property type="entry name" value="BRO_N_domain"/>
</dbReference>
<dbReference type="InterPro" id="IPR005039">
    <property type="entry name" value="Ant_C"/>
</dbReference>